<name>A0A1G8R1Z3_9GAMM</name>
<dbReference type="AlphaFoldDB" id="A0A1G8R1Z3"/>
<reference evidence="2" key="1">
    <citation type="submission" date="2016-10" db="EMBL/GenBank/DDBJ databases">
        <authorList>
            <person name="Varghese N."/>
            <person name="Submissions S."/>
        </authorList>
    </citation>
    <scope>NUCLEOTIDE SEQUENCE [LARGE SCALE GENOMIC DNA]</scope>
    <source>
        <strain evidence="2">DSM 23317</strain>
    </source>
</reference>
<dbReference type="EMBL" id="FNEM01000005">
    <property type="protein sequence ID" value="SDJ10961.1"/>
    <property type="molecule type" value="Genomic_DNA"/>
</dbReference>
<dbReference type="RefSeq" id="WP_090364502.1">
    <property type="nucleotide sequence ID" value="NZ_FNEM01000005.1"/>
</dbReference>
<sequence length="415" mass="47720">MSLYDSNQVAALLRQMGQADELLSQAYVFGAVSADEDNEGQLRNLQKAKLLRPDDEPGNYRLTADLKRLLNKLMRQQSGYRQLTDMGKVIDAMDDVIIDYRDSLIGGQMDDADHYLDQLDDLLFDARDSLNTSLDNMHYAISSQFGFVATLAAKVRENQKALDYAQKLLNELQQIDPETCYQWIFDGAPTEFARKITGFVHWFRMVLGRLAHIIEKMRQSLFRLRRQVKQANQLRGMARFLRKHPEYELRDDLAFATDLPRELKLAPAMEMGGLVDVRSSAVEQELIEIVQHLRRQQPTTPVVADRDGVSVESDNLETLAYLSDWVLDEVEHFFELAVMRDGALSALEHWQGQQPAWLSNEWQLDPQLWIELVFGYYCNLSPQQQQLFAMEMEEQLVAGTNNNFTYSDVVIRVSA</sequence>
<protein>
    <submittedName>
        <fullName evidence="1">Uncharacterized protein</fullName>
    </submittedName>
</protein>
<proteinExistence type="predicted"/>
<dbReference type="OrthoDB" id="8565078at2"/>
<evidence type="ECO:0000313" key="2">
    <source>
        <dbReference type="Proteomes" id="UP000199527"/>
    </source>
</evidence>
<evidence type="ECO:0000313" key="1">
    <source>
        <dbReference type="EMBL" id="SDJ10961.1"/>
    </source>
</evidence>
<keyword evidence="2" id="KW-1185">Reference proteome</keyword>
<organism evidence="1 2">
    <name type="scientific">Ferrimonas sediminum</name>
    <dbReference type="NCBI Taxonomy" id="718193"/>
    <lineage>
        <taxon>Bacteria</taxon>
        <taxon>Pseudomonadati</taxon>
        <taxon>Pseudomonadota</taxon>
        <taxon>Gammaproteobacteria</taxon>
        <taxon>Alteromonadales</taxon>
        <taxon>Ferrimonadaceae</taxon>
        <taxon>Ferrimonas</taxon>
    </lineage>
</organism>
<dbReference type="Proteomes" id="UP000199527">
    <property type="component" value="Unassembled WGS sequence"/>
</dbReference>
<accession>A0A1G8R1Z3</accession>
<gene>
    <name evidence="1" type="ORF">SAMN04488540_10531</name>
</gene>